<evidence type="ECO:0000256" key="6">
    <source>
        <dbReference type="ARBA" id="ARBA00022630"/>
    </source>
</evidence>
<evidence type="ECO:0000256" key="5">
    <source>
        <dbReference type="ARBA" id="ARBA00013125"/>
    </source>
</evidence>
<evidence type="ECO:0000256" key="1">
    <source>
        <dbReference type="ARBA" id="ARBA00000920"/>
    </source>
</evidence>
<dbReference type="GO" id="GO:0046577">
    <property type="term" value="F:long-chain-alcohol oxidase activity"/>
    <property type="evidence" value="ECO:0007669"/>
    <property type="project" value="UniProtKB-EC"/>
</dbReference>
<evidence type="ECO:0000256" key="14">
    <source>
        <dbReference type="SAM" id="Phobius"/>
    </source>
</evidence>
<dbReference type="EC" id="1.1.3.20" evidence="5"/>
<keyword evidence="11 14" id="KW-0472">Membrane</keyword>
<evidence type="ECO:0000256" key="11">
    <source>
        <dbReference type="ARBA" id="ARBA00023136"/>
    </source>
</evidence>
<feature type="binding site" evidence="13">
    <location>
        <begin position="293"/>
        <end position="308"/>
    </location>
    <ligand>
        <name>FAD</name>
        <dbReference type="ChEBI" id="CHEBI:57692"/>
    </ligand>
</feature>
<name>A0ABD3KWN9_EUCGL</name>
<keyword evidence="10" id="KW-0560">Oxidoreductase</keyword>
<evidence type="ECO:0000256" key="10">
    <source>
        <dbReference type="ARBA" id="ARBA00023002"/>
    </source>
</evidence>
<dbReference type="InterPro" id="IPR000172">
    <property type="entry name" value="GMC_OxRdtase_N"/>
</dbReference>
<dbReference type="GO" id="GO:0016020">
    <property type="term" value="C:membrane"/>
    <property type="evidence" value="ECO:0007669"/>
    <property type="project" value="UniProtKB-SubCell"/>
</dbReference>
<keyword evidence="9 14" id="KW-1133">Transmembrane helix</keyword>
<feature type="domain" description="Glucose-methanol-choline oxidoreductase N-terminal" evidence="15">
    <location>
        <begin position="340"/>
        <end position="560"/>
    </location>
</feature>
<evidence type="ECO:0000256" key="2">
    <source>
        <dbReference type="ARBA" id="ARBA00003842"/>
    </source>
</evidence>
<keyword evidence="8 13" id="KW-0274">FAD</keyword>
<comment type="subcellular location">
    <subcellularLocation>
        <location evidence="3">Membrane</location>
    </subcellularLocation>
</comment>
<feature type="transmembrane region" description="Helical" evidence="14">
    <location>
        <begin position="110"/>
        <end position="129"/>
    </location>
</feature>
<keyword evidence="7 14" id="KW-0812">Transmembrane</keyword>
<dbReference type="InterPro" id="IPR036188">
    <property type="entry name" value="FAD/NAD-bd_sf"/>
</dbReference>
<keyword evidence="6" id="KW-0285">Flavoprotein</keyword>
<dbReference type="Pfam" id="PF00732">
    <property type="entry name" value="GMC_oxred_N"/>
    <property type="match status" value="1"/>
</dbReference>
<dbReference type="Proteomes" id="UP001634007">
    <property type="component" value="Unassembled WGS sequence"/>
</dbReference>
<evidence type="ECO:0000313" key="18">
    <source>
        <dbReference type="Proteomes" id="UP001634007"/>
    </source>
</evidence>
<evidence type="ECO:0000256" key="9">
    <source>
        <dbReference type="ARBA" id="ARBA00022989"/>
    </source>
</evidence>
<dbReference type="Gene3D" id="3.50.50.60">
    <property type="entry name" value="FAD/NAD(P)-binding domain"/>
    <property type="match status" value="2"/>
</dbReference>
<feature type="domain" description="Glucose-methanol-choline oxidoreductase C-terminal" evidence="16">
    <location>
        <begin position="660"/>
        <end position="787"/>
    </location>
</feature>
<evidence type="ECO:0000256" key="4">
    <source>
        <dbReference type="ARBA" id="ARBA00010790"/>
    </source>
</evidence>
<dbReference type="Pfam" id="PF05199">
    <property type="entry name" value="GMC_oxred_C"/>
    <property type="match status" value="1"/>
</dbReference>
<dbReference type="PANTHER" id="PTHR46056:SF4">
    <property type="entry name" value="LONG-CHAIN-ALCOHOL OXIDASE FAO4A"/>
    <property type="match status" value="1"/>
</dbReference>
<evidence type="ECO:0000256" key="8">
    <source>
        <dbReference type="ARBA" id="ARBA00022827"/>
    </source>
</evidence>
<dbReference type="PANTHER" id="PTHR46056">
    <property type="entry name" value="LONG-CHAIN-ALCOHOL OXIDASE"/>
    <property type="match status" value="1"/>
</dbReference>
<keyword evidence="18" id="KW-1185">Reference proteome</keyword>
<organism evidence="17 18">
    <name type="scientific">Eucalyptus globulus</name>
    <name type="common">Tasmanian blue gum</name>
    <dbReference type="NCBI Taxonomy" id="34317"/>
    <lineage>
        <taxon>Eukaryota</taxon>
        <taxon>Viridiplantae</taxon>
        <taxon>Streptophyta</taxon>
        <taxon>Embryophyta</taxon>
        <taxon>Tracheophyta</taxon>
        <taxon>Spermatophyta</taxon>
        <taxon>Magnoliopsida</taxon>
        <taxon>eudicotyledons</taxon>
        <taxon>Gunneridae</taxon>
        <taxon>Pentapetalae</taxon>
        <taxon>rosids</taxon>
        <taxon>malvids</taxon>
        <taxon>Myrtales</taxon>
        <taxon>Myrtaceae</taxon>
        <taxon>Myrtoideae</taxon>
        <taxon>Eucalypteae</taxon>
        <taxon>Eucalyptus</taxon>
    </lineage>
</organism>
<dbReference type="InterPro" id="IPR012400">
    <property type="entry name" value="Long_Oxdase"/>
</dbReference>
<comment type="catalytic activity">
    <reaction evidence="1">
        <text>a long-chain primary fatty alcohol + O2 = a long-chain fatty aldehyde + H2O2</text>
        <dbReference type="Rhea" id="RHEA:22756"/>
        <dbReference type="ChEBI" id="CHEBI:15379"/>
        <dbReference type="ChEBI" id="CHEBI:16240"/>
        <dbReference type="ChEBI" id="CHEBI:17176"/>
        <dbReference type="ChEBI" id="CHEBI:77396"/>
        <dbReference type="EC" id="1.1.3.20"/>
    </reaction>
</comment>
<dbReference type="AlphaFoldDB" id="A0ABD3KWN9"/>
<comment type="similarity">
    <text evidence="4">Belongs to the GMC oxidoreductase family.</text>
</comment>
<evidence type="ECO:0000259" key="16">
    <source>
        <dbReference type="Pfam" id="PF05199"/>
    </source>
</evidence>
<evidence type="ECO:0000256" key="7">
    <source>
        <dbReference type="ARBA" id="ARBA00022692"/>
    </source>
</evidence>
<comment type="caution">
    <text evidence="17">The sequence shown here is derived from an EMBL/GenBank/DDBJ whole genome shotgun (WGS) entry which is preliminary data.</text>
</comment>
<comment type="function">
    <text evidence="2">Long-chain fatty alcohol oxidase involved in the omega-oxidation pathway of lipid degradation.</text>
</comment>
<evidence type="ECO:0000259" key="15">
    <source>
        <dbReference type="Pfam" id="PF00732"/>
    </source>
</evidence>
<reference evidence="17 18" key="1">
    <citation type="submission" date="2024-11" db="EMBL/GenBank/DDBJ databases">
        <title>Chromosome-level genome assembly of Eucalyptus globulus Labill. provides insights into its genome evolution.</title>
        <authorList>
            <person name="Li X."/>
        </authorList>
    </citation>
    <scope>NUCLEOTIDE SEQUENCE [LARGE SCALE GENOMIC DNA]</scope>
    <source>
        <strain evidence="17">CL2024</strain>
        <tissue evidence="17">Fresh tender leaves</tissue>
    </source>
</reference>
<evidence type="ECO:0000256" key="3">
    <source>
        <dbReference type="ARBA" id="ARBA00004370"/>
    </source>
</evidence>
<dbReference type="EMBL" id="JBJKBG010000004">
    <property type="protein sequence ID" value="KAL3743817.1"/>
    <property type="molecule type" value="Genomic_DNA"/>
</dbReference>
<dbReference type="InterPro" id="IPR007867">
    <property type="entry name" value="GMC_OxRtase_C"/>
</dbReference>
<dbReference type="SUPFAM" id="SSF51905">
    <property type="entry name" value="FAD/NAD(P)-binding domain"/>
    <property type="match status" value="1"/>
</dbReference>
<gene>
    <name evidence="17" type="ORF">ACJRO7_018996</name>
</gene>
<evidence type="ECO:0000256" key="13">
    <source>
        <dbReference type="PIRSR" id="PIRSR028937-2"/>
    </source>
</evidence>
<evidence type="ECO:0000256" key="12">
    <source>
        <dbReference type="PIRSR" id="PIRSR028937-1"/>
    </source>
</evidence>
<dbReference type="PIRSF" id="PIRSF028937">
    <property type="entry name" value="Lg_Ch_AO"/>
    <property type="match status" value="1"/>
</dbReference>
<evidence type="ECO:0000313" key="17">
    <source>
        <dbReference type="EMBL" id="KAL3743817.1"/>
    </source>
</evidence>
<feature type="active site" description="Proton acceptor" evidence="12">
    <location>
        <position position="735"/>
    </location>
</feature>
<protein>
    <recommendedName>
        <fullName evidence="5">long-chain-alcohol oxidase</fullName>
        <ecNumber evidence="5">1.1.3.20</ecNumber>
    </recommendedName>
</protein>
<accession>A0ABD3KWN9</accession>
<sequence>MGKGDAKLRGSHDHYNVAIELGHDEKFGGGGGGEGRRVNYVNSLSPRQMETLTALCDTFLPSIAHPHHPSDTEGEGDEEVAKFYQTSASMAGTPEKIGGLVSERMKHPKLWLLPLTLWLLSTCIGTFILCGRKCFSSHFPYVQRFSEIPQRRREEIARRWFRSVFPVLRMFARTVKLLSFLVFFTQLDEKDRNLSWKAIGYAGPDPDFENSKKLKRMSCQVSADEQQGQEQAKAKNCYEDEAIFGPLHQGLIQMVHPQDIVTKSLRQFGFPVLICPSNHNVRKPRFPSLSIQCDAVVIGSGAGGGVVAGVLAKAGHKVLVLEKGSYCARSNLSLLEGPTMDQMYLSGGLVATEDMSTLVLAGSTVGGGSTINWSASLRTPQHVMNEWSNKYDLELFDSKLYQEALDVVCKRMGVQSAISEEGFNNAVLRKGCQELGYPVSNIPRNSPADHYCGWCCLGCKDGKKKGTAETWLVDLVESGNGAILPGCEAIEVLHTRRSRRGRDTVTGVAFEFEHNGFKEVCIVESNVTIVACGALGTPALLKRSGLKNPNIGKNLHLHPVAMAWGYFPDTKTVDLWPEKEKKSYEGGIMTAMSPVVGNFDKSGYGAVIQTPALHPGMFSVLMPWTSGLDMKERMTKFSRTAHLFALARDKGSGTIASSTSISYKMDDTDEHNLQKGLEKVLRILAAAGAEEIGTHHNEGKTLKVKQVSYHEFERFVKEESARPIKGQSTPICSAHQMGSCRMGPNPRSSVVNPMGETWEVEGLYVADTSVFPTALGVNPMVTVQAIAYCTAQSVLEALRRKKSRH</sequence>
<proteinExistence type="inferred from homology"/>